<sequence length="149" mass="16876">MPTHTASLEFRVYHDPFGHIIDAGFSHFVSTCSFRMFESFEACLGDKVDELLNATGIGVTVKQLIVNIKRPVSYPDSIICAIRLGEFKPDRYFITVTMWSLQQQALAAKSSGWMVFFDYRKGKIANLMDIGGVYRDLHEALAVKCQKMK</sequence>
<dbReference type="RefSeq" id="XP_060428229.1">
    <property type="nucleotide sequence ID" value="XM_060572549.1"/>
</dbReference>
<dbReference type="AlphaFoldDB" id="A0AAJ0ERR2"/>
<evidence type="ECO:0000313" key="1">
    <source>
        <dbReference type="EMBL" id="KAK1674226.1"/>
    </source>
</evidence>
<keyword evidence="2" id="KW-1185">Reference proteome</keyword>
<dbReference type="SUPFAM" id="SSF54637">
    <property type="entry name" value="Thioesterase/thiol ester dehydrase-isomerase"/>
    <property type="match status" value="1"/>
</dbReference>
<dbReference type="Proteomes" id="UP001224890">
    <property type="component" value="Unassembled WGS sequence"/>
</dbReference>
<accession>A0AAJ0ERR2</accession>
<protein>
    <recommendedName>
        <fullName evidence="3">Thioesterase</fullName>
    </recommendedName>
</protein>
<organism evidence="1 2">
    <name type="scientific">Colletotrichum godetiae</name>
    <dbReference type="NCBI Taxonomy" id="1209918"/>
    <lineage>
        <taxon>Eukaryota</taxon>
        <taxon>Fungi</taxon>
        <taxon>Dikarya</taxon>
        <taxon>Ascomycota</taxon>
        <taxon>Pezizomycotina</taxon>
        <taxon>Sordariomycetes</taxon>
        <taxon>Hypocreomycetidae</taxon>
        <taxon>Glomerellales</taxon>
        <taxon>Glomerellaceae</taxon>
        <taxon>Colletotrichum</taxon>
        <taxon>Colletotrichum acutatum species complex</taxon>
    </lineage>
</organism>
<dbReference type="Pfam" id="PF13279">
    <property type="entry name" value="4HBT_2"/>
    <property type="match status" value="1"/>
</dbReference>
<name>A0AAJ0ERR2_9PEZI</name>
<dbReference type="EMBL" id="JAHMHR010000027">
    <property type="protein sequence ID" value="KAK1674226.1"/>
    <property type="molecule type" value="Genomic_DNA"/>
</dbReference>
<evidence type="ECO:0008006" key="3">
    <source>
        <dbReference type="Google" id="ProtNLM"/>
    </source>
</evidence>
<gene>
    <name evidence="1" type="ORF">BDP55DRAFT_633424</name>
</gene>
<dbReference type="GeneID" id="85457075"/>
<reference evidence="1" key="1">
    <citation type="submission" date="2021-06" db="EMBL/GenBank/DDBJ databases">
        <title>Comparative genomics, transcriptomics and evolutionary studies reveal genomic signatures of adaptation to plant cell wall in hemibiotrophic fungi.</title>
        <authorList>
            <consortium name="DOE Joint Genome Institute"/>
            <person name="Baroncelli R."/>
            <person name="Diaz J.F."/>
            <person name="Benocci T."/>
            <person name="Peng M."/>
            <person name="Battaglia E."/>
            <person name="Haridas S."/>
            <person name="Andreopoulos W."/>
            <person name="Labutti K."/>
            <person name="Pangilinan J."/>
            <person name="Floch G.L."/>
            <person name="Makela M.R."/>
            <person name="Henrissat B."/>
            <person name="Grigoriev I.V."/>
            <person name="Crouch J.A."/>
            <person name="De Vries R.P."/>
            <person name="Sukno S.A."/>
            <person name="Thon M.R."/>
        </authorList>
    </citation>
    <scope>NUCLEOTIDE SEQUENCE</scope>
    <source>
        <strain evidence="1">CBS 193.32</strain>
    </source>
</reference>
<dbReference type="InterPro" id="IPR029069">
    <property type="entry name" value="HotDog_dom_sf"/>
</dbReference>
<proteinExistence type="predicted"/>
<dbReference type="Gene3D" id="3.10.129.10">
    <property type="entry name" value="Hotdog Thioesterase"/>
    <property type="match status" value="1"/>
</dbReference>
<evidence type="ECO:0000313" key="2">
    <source>
        <dbReference type="Proteomes" id="UP001224890"/>
    </source>
</evidence>
<comment type="caution">
    <text evidence="1">The sequence shown here is derived from an EMBL/GenBank/DDBJ whole genome shotgun (WGS) entry which is preliminary data.</text>
</comment>